<evidence type="ECO:0000313" key="2">
    <source>
        <dbReference type="Proteomes" id="UP000070700"/>
    </source>
</evidence>
<dbReference type="EMBL" id="KQ947407">
    <property type="protein sequence ID" value="KUJ21683.1"/>
    <property type="molecule type" value="Genomic_DNA"/>
</dbReference>
<proteinExistence type="predicted"/>
<sequence>MVTASTKSVKWRACLLALPTTQAQHNLQEISSHAKFSDDYLINTGKTISSLIQSPGVVRRTTGARVTRYLCLYIVANRENEEATGWDLRLGYINMFLAAIPTETSLYLVGECEKNRGSKRATLKLRLNHIHFFTRLISAERKLPVLPGIKISSTSSQLAVLQRAMKGIMLDSKSELDNNIFACA</sequence>
<organism evidence="1 2">
    <name type="scientific">Mollisia scopiformis</name>
    <name type="common">Conifer needle endophyte fungus</name>
    <name type="synonym">Phialocephala scopiformis</name>
    <dbReference type="NCBI Taxonomy" id="149040"/>
    <lineage>
        <taxon>Eukaryota</taxon>
        <taxon>Fungi</taxon>
        <taxon>Dikarya</taxon>
        <taxon>Ascomycota</taxon>
        <taxon>Pezizomycotina</taxon>
        <taxon>Leotiomycetes</taxon>
        <taxon>Helotiales</taxon>
        <taxon>Mollisiaceae</taxon>
        <taxon>Mollisia</taxon>
    </lineage>
</organism>
<dbReference type="GeneID" id="28822533"/>
<dbReference type="Proteomes" id="UP000070700">
    <property type="component" value="Unassembled WGS sequence"/>
</dbReference>
<keyword evidence="2" id="KW-1185">Reference proteome</keyword>
<gene>
    <name evidence="1" type="ORF">LY89DRAFT_664864</name>
</gene>
<reference evidence="1 2" key="1">
    <citation type="submission" date="2015-10" db="EMBL/GenBank/DDBJ databases">
        <title>Full genome of DAOMC 229536 Phialocephala scopiformis, a fungal endophyte of spruce producing the potent anti-insectan compound rugulosin.</title>
        <authorList>
            <consortium name="DOE Joint Genome Institute"/>
            <person name="Walker A.K."/>
            <person name="Frasz S.L."/>
            <person name="Seifert K.A."/>
            <person name="Miller J.D."/>
            <person name="Mondo S.J."/>
            <person name="Labutti K."/>
            <person name="Lipzen A."/>
            <person name="Dockter R."/>
            <person name="Kennedy M."/>
            <person name="Grigoriev I.V."/>
            <person name="Spatafora J.W."/>
        </authorList>
    </citation>
    <scope>NUCLEOTIDE SEQUENCE [LARGE SCALE GENOMIC DNA]</scope>
    <source>
        <strain evidence="1 2">CBS 120377</strain>
    </source>
</reference>
<name>A0A194XNE9_MOLSC</name>
<protein>
    <submittedName>
        <fullName evidence="1">Uncharacterized protein</fullName>
    </submittedName>
</protein>
<dbReference type="InParanoid" id="A0A194XNE9"/>
<dbReference type="KEGG" id="psco:LY89DRAFT_664864"/>
<dbReference type="RefSeq" id="XP_018076038.1">
    <property type="nucleotide sequence ID" value="XM_018212807.1"/>
</dbReference>
<dbReference type="AlphaFoldDB" id="A0A194XNE9"/>
<evidence type="ECO:0000313" key="1">
    <source>
        <dbReference type="EMBL" id="KUJ21683.1"/>
    </source>
</evidence>
<accession>A0A194XNE9</accession>